<keyword evidence="1" id="KW-0472">Membrane</keyword>
<dbReference type="Proteomes" id="UP000010816">
    <property type="component" value="Chromosome"/>
</dbReference>
<evidence type="ECO:0000313" key="3">
    <source>
        <dbReference type="Proteomes" id="UP000010816"/>
    </source>
</evidence>
<keyword evidence="1" id="KW-0812">Transmembrane</keyword>
<gene>
    <name evidence="2" type="ORF">Thimo_1409</name>
</gene>
<dbReference type="EMBL" id="CP003051">
    <property type="protein sequence ID" value="AGA90203.1"/>
    <property type="molecule type" value="Genomic_DNA"/>
</dbReference>
<keyword evidence="3" id="KW-1185">Reference proteome</keyword>
<reference evidence="2 3" key="1">
    <citation type="submission" date="2011-09" db="EMBL/GenBank/DDBJ databases">
        <title>Complete sequence of chromosome of Thioflavicoccus mobilis 8321.</title>
        <authorList>
            <consortium name="US DOE Joint Genome Institute"/>
            <person name="Lucas S."/>
            <person name="Han J."/>
            <person name="Lapidus A."/>
            <person name="Cheng J.-F."/>
            <person name="Goodwin L."/>
            <person name="Pitluck S."/>
            <person name="Peters L."/>
            <person name="Ovchinnikova G."/>
            <person name="Lu M."/>
            <person name="Detter J.C."/>
            <person name="Han C."/>
            <person name="Tapia R."/>
            <person name="Land M."/>
            <person name="Hauser L."/>
            <person name="Kyrpides N."/>
            <person name="Ivanova N."/>
            <person name="Pagani I."/>
            <person name="Vogl K."/>
            <person name="Liu Z."/>
            <person name="Imhoff J."/>
            <person name="Thiel V."/>
            <person name="Frigaard N.-U."/>
            <person name="Bryant D."/>
            <person name="Woyke T."/>
        </authorList>
    </citation>
    <scope>NUCLEOTIDE SEQUENCE [LARGE SCALE GENOMIC DNA]</scope>
    <source>
        <strain evidence="2 3">8321</strain>
    </source>
</reference>
<evidence type="ECO:0000313" key="2">
    <source>
        <dbReference type="EMBL" id="AGA90203.1"/>
    </source>
</evidence>
<proteinExistence type="predicted"/>
<dbReference type="STRING" id="765912.Thimo_1409"/>
<name>L0GTW6_9GAMM</name>
<keyword evidence="1" id="KW-1133">Transmembrane helix</keyword>
<sequence length="323" mass="35687">MTPLSHHEILPLVAPFAQRGRHLDLAKTDRLARRLVFKSIVHADPSGQGPTLTEALTLDAAEDGPSRLTRTLTDPTKLTATLYADGEDRGALLAAILDIEPHRQFRYQTATTITFSYRIAPGSTATDAGPLLTGCVARLGPVQILFDFRAVHDQWIPIRIQCEGAEIRQLPADLLAVLGPAWHRVRFGVTDWQATMQVARDEPERTRDGERKAAETVAHLADTLARAPGEFHLRHRRARWQTVQRGVQVLLAVFAVLAGGPLLFTLAPDGSVVQMLAYFWPVALLMVLPLFIQRLSSTTATWPRPLPATAWQPIQLVEQAVQP</sequence>
<accession>L0GTW6</accession>
<evidence type="ECO:0000256" key="1">
    <source>
        <dbReference type="SAM" id="Phobius"/>
    </source>
</evidence>
<dbReference type="eggNOG" id="ENOG502ZN42">
    <property type="taxonomic scope" value="Bacteria"/>
</dbReference>
<dbReference type="AlphaFoldDB" id="L0GTW6"/>
<organism evidence="2 3">
    <name type="scientific">Thioflavicoccus mobilis 8321</name>
    <dbReference type="NCBI Taxonomy" id="765912"/>
    <lineage>
        <taxon>Bacteria</taxon>
        <taxon>Pseudomonadati</taxon>
        <taxon>Pseudomonadota</taxon>
        <taxon>Gammaproteobacteria</taxon>
        <taxon>Chromatiales</taxon>
        <taxon>Chromatiaceae</taxon>
        <taxon>Thioflavicoccus</taxon>
    </lineage>
</organism>
<protein>
    <submittedName>
        <fullName evidence="2">Uncharacterized protein</fullName>
    </submittedName>
</protein>
<dbReference type="HOGENOM" id="CLU_836451_0_0_6"/>
<dbReference type="KEGG" id="tmb:Thimo_1409"/>
<dbReference type="RefSeq" id="WP_015280347.1">
    <property type="nucleotide sequence ID" value="NC_019940.1"/>
</dbReference>
<feature type="transmembrane region" description="Helical" evidence="1">
    <location>
        <begin position="246"/>
        <end position="266"/>
    </location>
</feature>
<dbReference type="OrthoDB" id="9154001at2"/>
<feature type="transmembrane region" description="Helical" evidence="1">
    <location>
        <begin position="272"/>
        <end position="292"/>
    </location>
</feature>